<sequence length="679" mass="76279">MRFPRSSEEDVLKALWHAETERLIRIAKNPDTPLGFSSHEFFQGDTEQGYRDISKLCQKHCGQLSNHHRLSSFIKQVSKGQGAAESVGSMGEAECQKDSPGLGATYDLINYISAVVLIKRITKIKVLLFDLHVNSVIAVRAAEAVLSKVRESGGTQHKGGEMDEEEECEEYMRMVEANEKEGTASFEEKQAAAHCVEQNKFRFGLNSALRHILMSMRFINRSGLPATSFEICAVAYETGFEGCKALLFQYRDLEYSATSDLDKMNTAHSAFNILKQIVMHLKHQNRERVEYTNGLKTTLQWKYSGDEDNRSGQINIDLIGSSQCLQLDSMDEVITVMVPLVMTCPVFLSDFTSFRHVIALTGFIQDDVQPLAEGKFGAFFRMYTSQFDSMKRPDVLHLSEALERGLFSRSRLVRSSHPPPKEQHDATHQLNELKRLTEYMDEWVIDETCVTVSCPGYVWGVILTAVLFAAGGLGIGFSVGERINGVDPSNLATYLWVVSAFIVLVGKSMKVKEWTWKDFLRRRVRCCSVSELQSVTWTDGQLIIAKLLHDERRGSVLNIRGPYNSAFLERSPEGFSIDKPISSSTLLISGLTMLKVVTAKGHALVCLDFRRGTDLRVIGHIPDPRKEHLICEQIDILQPEVGAAADGAQSQTKYAFSRSQGLKWKRVQGIYEQMNAKFV</sequence>
<dbReference type="AlphaFoldDB" id="A0AAJ0EL23"/>
<accession>A0AAJ0EL23</accession>
<gene>
    <name evidence="1" type="ORF">BDP81DRAFT_479223</name>
</gene>
<comment type="caution">
    <text evidence="1">The sequence shown here is derived from an EMBL/GenBank/DDBJ whole genome shotgun (WGS) entry which is preliminary data.</text>
</comment>
<evidence type="ECO:0000313" key="1">
    <source>
        <dbReference type="EMBL" id="KAK1640616.1"/>
    </source>
</evidence>
<dbReference type="EMBL" id="JAHMHQ010000004">
    <property type="protein sequence ID" value="KAK1640616.1"/>
    <property type="molecule type" value="Genomic_DNA"/>
</dbReference>
<dbReference type="GeneID" id="85479741"/>
<evidence type="ECO:0000313" key="2">
    <source>
        <dbReference type="Proteomes" id="UP001243989"/>
    </source>
</evidence>
<protein>
    <submittedName>
        <fullName evidence="1">Uncharacterized protein</fullName>
    </submittedName>
</protein>
<name>A0AAJ0EL23_9PEZI</name>
<proteinExistence type="predicted"/>
<reference evidence="1" key="1">
    <citation type="submission" date="2021-06" db="EMBL/GenBank/DDBJ databases">
        <title>Comparative genomics, transcriptomics and evolutionary studies reveal genomic signatures of adaptation to plant cell wall in hemibiotrophic fungi.</title>
        <authorList>
            <consortium name="DOE Joint Genome Institute"/>
            <person name="Baroncelli R."/>
            <person name="Diaz J.F."/>
            <person name="Benocci T."/>
            <person name="Peng M."/>
            <person name="Battaglia E."/>
            <person name="Haridas S."/>
            <person name="Andreopoulos W."/>
            <person name="Labutti K."/>
            <person name="Pangilinan J."/>
            <person name="Floch G.L."/>
            <person name="Makela M.R."/>
            <person name="Henrissat B."/>
            <person name="Grigoriev I.V."/>
            <person name="Crouch J.A."/>
            <person name="De Vries R.P."/>
            <person name="Sukno S.A."/>
            <person name="Thon M.R."/>
        </authorList>
    </citation>
    <scope>NUCLEOTIDE SEQUENCE</scope>
    <source>
        <strain evidence="1">CBS 102054</strain>
    </source>
</reference>
<dbReference type="RefSeq" id="XP_060449223.1">
    <property type="nucleotide sequence ID" value="XM_060594879.1"/>
</dbReference>
<organism evidence="1 2">
    <name type="scientific">Colletotrichum phormii</name>
    <dbReference type="NCBI Taxonomy" id="359342"/>
    <lineage>
        <taxon>Eukaryota</taxon>
        <taxon>Fungi</taxon>
        <taxon>Dikarya</taxon>
        <taxon>Ascomycota</taxon>
        <taxon>Pezizomycotina</taxon>
        <taxon>Sordariomycetes</taxon>
        <taxon>Hypocreomycetidae</taxon>
        <taxon>Glomerellales</taxon>
        <taxon>Glomerellaceae</taxon>
        <taxon>Colletotrichum</taxon>
        <taxon>Colletotrichum acutatum species complex</taxon>
    </lineage>
</organism>
<keyword evidence="2" id="KW-1185">Reference proteome</keyword>
<dbReference type="Proteomes" id="UP001243989">
    <property type="component" value="Unassembled WGS sequence"/>
</dbReference>